<dbReference type="InterPro" id="IPR008146">
    <property type="entry name" value="Gln_synth_cat_dom"/>
</dbReference>
<organism evidence="4 5">
    <name type="scientific">Aspergillus thermomutatus</name>
    <name type="common">Neosartorya pseudofischeri</name>
    <dbReference type="NCBI Taxonomy" id="41047"/>
    <lineage>
        <taxon>Eukaryota</taxon>
        <taxon>Fungi</taxon>
        <taxon>Dikarya</taxon>
        <taxon>Ascomycota</taxon>
        <taxon>Pezizomycotina</taxon>
        <taxon>Eurotiomycetes</taxon>
        <taxon>Eurotiomycetidae</taxon>
        <taxon>Eurotiales</taxon>
        <taxon>Aspergillaceae</taxon>
        <taxon>Aspergillus</taxon>
        <taxon>Aspergillus subgen. Fumigati</taxon>
    </lineage>
</organism>
<dbReference type="OrthoDB" id="3364440at2759"/>
<dbReference type="GeneID" id="38127965"/>
<sequence length="75" mass="8441">DAATLTDAQRQDLGITTPLPKTLAQSLDALESDLALRELLGPFLVRNYVIVKRAEAKKLAAMGDEERRTWLIERY</sequence>
<dbReference type="PANTHER" id="PTHR43785:SF2">
    <property type="entry name" value="TYPE-1 GLUTAMINE SYNTHETASE 1"/>
    <property type="match status" value="1"/>
</dbReference>
<dbReference type="RefSeq" id="XP_026611808.1">
    <property type="nucleotide sequence ID" value="XM_026759610.1"/>
</dbReference>
<gene>
    <name evidence="4" type="ORF">CDV56_105991</name>
</gene>
<comment type="similarity">
    <text evidence="2">Belongs to the glutamine synthetase family.</text>
</comment>
<evidence type="ECO:0000256" key="2">
    <source>
        <dbReference type="RuleBase" id="RU000384"/>
    </source>
</evidence>
<dbReference type="STRING" id="41047.A0A397GED1"/>
<feature type="non-terminal residue" evidence="4">
    <location>
        <position position="1"/>
    </location>
</feature>
<keyword evidence="5" id="KW-1185">Reference proteome</keyword>
<dbReference type="AlphaFoldDB" id="A0A397GED1"/>
<evidence type="ECO:0000313" key="5">
    <source>
        <dbReference type="Proteomes" id="UP000215305"/>
    </source>
</evidence>
<protein>
    <recommendedName>
        <fullName evidence="3">GS catalytic domain-containing protein</fullName>
    </recommendedName>
</protein>
<evidence type="ECO:0000259" key="3">
    <source>
        <dbReference type="Pfam" id="PF00120"/>
    </source>
</evidence>
<reference evidence="4" key="1">
    <citation type="submission" date="2018-08" db="EMBL/GenBank/DDBJ databases">
        <title>Draft genome sequence of azole-resistant Aspergillus thermomutatus (Neosartorya pseudofischeri) strain HMR AF 39, isolated from a human nasal aspirate.</title>
        <authorList>
            <person name="Parent-Michaud M."/>
            <person name="Dufresne P.J."/>
            <person name="Fournier E."/>
            <person name="Martineau C."/>
            <person name="Moreira S."/>
            <person name="Perkins V."/>
            <person name="De Repentigny L."/>
            <person name="Dufresne S.F."/>
        </authorList>
    </citation>
    <scope>NUCLEOTIDE SEQUENCE [LARGE SCALE GENOMIC DNA]</scope>
    <source>
        <strain evidence="4">HMR AF 39</strain>
    </source>
</reference>
<dbReference type="PANTHER" id="PTHR43785">
    <property type="entry name" value="GAMMA-GLUTAMYLPUTRESCINE SYNTHETASE"/>
    <property type="match status" value="1"/>
</dbReference>
<dbReference type="Pfam" id="PF00120">
    <property type="entry name" value="Gln-synt_C"/>
    <property type="match status" value="1"/>
</dbReference>
<proteinExistence type="inferred from homology"/>
<dbReference type="GO" id="GO:0004356">
    <property type="term" value="F:glutamine synthetase activity"/>
    <property type="evidence" value="ECO:0007669"/>
    <property type="project" value="InterPro"/>
</dbReference>
<dbReference type="Proteomes" id="UP000215305">
    <property type="component" value="Unassembled WGS sequence"/>
</dbReference>
<dbReference type="InterPro" id="IPR014746">
    <property type="entry name" value="Gln_synth/guanido_kin_cat_dom"/>
</dbReference>
<dbReference type="SUPFAM" id="SSF55931">
    <property type="entry name" value="Glutamine synthetase/guanido kinase"/>
    <property type="match status" value="1"/>
</dbReference>
<keyword evidence="1" id="KW-0436">Ligase</keyword>
<dbReference type="Gene3D" id="3.30.590.10">
    <property type="entry name" value="Glutamine synthetase/guanido kinase, catalytic domain"/>
    <property type="match status" value="1"/>
</dbReference>
<feature type="domain" description="GS catalytic" evidence="3">
    <location>
        <begin position="5"/>
        <end position="61"/>
    </location>
</feature>
<accession>A0A397GED1</accession>
<name>A0A397GED1_ASPTH</name>
<comment type="caution">
    <text evidence="4">The sequence shown here is derived from an EMBL/GenBank/DDBJ whole genome shotgun (WGS) entry which is preliminary data.</text>
</comment>
<evidence type="ECO:0000313" key="4">
    <source>
        <dbReference type="EMBL" id="RHZ48008.1"/>
    </source>
</evidence>
<evidence type="ECO:0000256" key="1">
    <source>
        <dbReference type="ARBA" id="ARBA00022598"/>
    </source>
</evidence>
<dbReference type="VEuPathDB" id="FungiDB:CDV56_105991"/>
<dbReference type="EMBL" id="NKHU02000207">
    <property type="protein sequence ID" value="RHZ48008.1"/>
    <property type="molecule type" value="Genomic_DNA"/>
</dbReference>